<reference evidence="3" key="2">
    <citation type="submission" date="2021-03" db="EMBL/GenBank/DDBJ databases">
        <authorList>
            <person name="Cao W."/>
        </authorList>
    </citation>
    <scope>NUCLEOTIDE SEQUENCE</scope>
    <source>
        <strain evidence="3">110414</strain>
    </source>
</reference>
<evidence type="ECO:0000313" key="4">
    <source>
        <dbReference type="Proteomes" id="UP000673447"/>
    </source>
</evidence>
<reference evidence="3" key="1">
    <citation type="journal article" date="2016" name="Int. J. Syst. Evol. Microbiol.">
        <title>Pseudoxanthomonas helianthi sp. nov., isolated from roots of Jerusalem artichoke (Helianthus tuberosus).</title>
        <authorList>
            <person name="Kittiwongwattana C."/>
            <person name="Thawai C."/>
        </authorList>
    </citation>
    <scope>NUCLEOTIDE SEQUENCE</scope>
    <source>
        <strain evidence="3">110414</strain>
    </source>
</reference>
<dbReference type="EMBL" id="JAGKTC010000003">
    <property type="protein sequence ID" value="MBP3985548.1"/>
    <property type="molecule type" value="Genomic_DNA"/>
</dbReference>
<gene>
    <name evidence="3" type="ORF">J5837_14135</name>
</gene>
<keyword evidence="4" id="KW-1185">Reference proteome</keyword>
<accession>A0A941AZS5</accession>
<protein>
    <submittedName>
        <fullName evidence="3">Transporter</fullName>
    </submittedName>
</protein>
<evidence type="ECO:0000256" key="2">
    <source>
        <dbReference type="SAM" id="SignalP"/>
    </source>
</evidence>
<keyword evidence="2" id="KW-0732">Signal</keyword>
<feature type="chain" id="PRO_5037887881" evidence="2">
    <location>
        <begin position="24"/>
        <end position="271"/>
    </location>
</feature>
<proteinExistence type="predicted"/>
<organism evidence="3 4">
    <name type="scientific">Pseudoxanthomonas helianthi</name>
    <dbReference type="NCBI Taxonomy" id="1453541"/>
    <lineage>
        <taxon>Bacteria</taxon>
        <taxon>Pseudomonadati</taxon>
        <taxon>Pseudomonadota</taxon>
        <taxon>Gammaproteobacteria</taxon>
        <taxon>Lysobacterales</taxon>
        <taxon>Lysobacteraceae</taxon>
        <taxon>Pseudoxanthomonas</taxon>
    </lineage>
</organism>
<name>A0A941AZS5_9GAMM</name>
<evidence type="ECO:0000313" key="3">
    <source>
        <dbReference type="EMBL" id="MBP3985548.1"/>
    </source>
</evidence>
<feature type="compositionally biased region" description="Gly residues" evidence="1">
    <location>
        <begin position="94"/>
        <end position="106"/>
    </location>
</feature>
<feature type="signal peptide" evidence="2">
    <location>
        <begin position="1"/>
        <end position="23"/>
    </location>
</feature>
<comment type="caution">
    <text evidence="3">The sequence shown here is derived from an EMBL/GenBank/DDBJ whole genome shotgun (WGS) entry which is preliminary data.</text>
</comment>
<feature type="region of interest" description="Disordered" evidence="1">
    <location>
        <begin position="85"/>
        <end position="114"/>
    </location>
</feature>
<dbReference type="AlphaFoldDB" id="A0A941AZS5"/>
<evidence type="ECO:0000256" key="1">
    <source>
        <dbReference type="SAM" id="MobiDB-lite"/>
    </source>
</evidence>
<dbReference type="Proteomes" id="UP000673447">
    <property type="component" value="Unassembled WGS sequence"/>
</dbReference>
<sequence>MGMKRIALALAVAGALAMEQAQAADGLSLGVGVDYSSGDYGTDTTTDILSVPFTAKYVSGHWTWKATLPWLRVKGDPNVIPGIGGVVNTNPNGRGRGNGNGNGGSGATTTEDGSASGIGDLRLAATYSFETGGPLGVDLTANFKVATADEDKGLGTGANDYGLAVDLYRAFGDTTVFGGVGYTLLGDSDYIDVDGVAGANFGLSHKVSSGSVGAMYEWRQAAADGFDDRSELTGFYTFGTDPASKFQIYATAGLSDGSPEWAGGVTYSHGF</sequence>